<feature type="transmembrane region" description="Helical" evidence="2">
    <location>
        <begin position="52"/>
        <end position="70"/>
    </location>
</feature>
<reference evidence="3 4" key="1">
    <citation type="journal article" date="2021" name="Elife">
        <title>Chloroplast acquisition without the gene transfer in kleptoplastic sea slugs, Plakobranchus ocellatus.</title>
        <authorList>
            <person name="Maeda T."/>
            <person name="Takahashi S."/>
            <person name="Yoshida T."/>
            <person name="Shimamura S."/>
            <person name="Takaki Y."/>
            <person name="Nagai Y."/>
            <person name="Toyoda A."/>
            <person name="Suzuki Y."/>
            <person name="Arimoto A."/>
            <person name="Ishii H."/>
            <person name="Satoh N."/>
            <person name="Nishiyama T."/>
            <person name="Hasebe M."/>
            <person name="Maruyama T."/>
            <person name="Minagawa J."/>
            <person name="Obokata J."/>
            <person name="Shigenobu S."/>
        </authorList>
    </citation>
    <scope>NUCLEOTIDE SEQUENCE [LARGE SCALE GENOMIC DNA]</scope>
</reference>
<evidence type="ECO:0000256" key="1">
    <source>
        <dbReference type="SAM" id="MobiDB-lite"/>
    </source>
</evidence>
<sequence>MLTLKVNLDLHNKRLACLSYNRTYIEGFDITDISELFNVSVSKNKKGHDLQFTVKALIWIAAALIIFVLAQQITNFTSSRTGEEGDSDRQRMGHRRDTGYAARSKFVRLTIYMLREDNAPDHCARETQANLAGQQSAPSIPGQQYHLT</sequence>
<proteinExistence type="predicted"/>
<accession>A0AAV4BZ58</accession>
<organism evidence="3 4">
    <name type="scientific">Plakobranchus ocellatus</name>
    <dbReference type="NCBI Taxonomy" id="259542"/>
    <lineage>
        <taxon>Eukaryota</taxon>
        <taxon>Metazoa</taxon>
        <taxon>Spiralia</taxon>
        <taxon>Lophotrochozoa</taxon>
        <taxon>Mollusca</taxon>
        <taxon>Gastropoda</taxon>
        <taxon>Heterobranchia</taxon>
        <taxon>Euthyneura</taxon>
        <taxon>Panpulmonata</taxon>
        <taxon>Sacoglossa</taxon>
        <taxon>Placobranchoidea</taxon>
        <taxon>Plakobranchidae</taxon>
        <taxon>Plakobranchus</taxon>
    </lineage>
</organism>
<feature type="region of interest" description="Disordered" evidence="1">
    <location>
        <begin position="127"/>
        <end position="148"/>
    </location>
</feature>
<gene>
    <name evidence="3" type="ORF">PoB_005083700</name>
</gene>
<keyword evidence="2" id="KW-0812">Transmembrane</keyword>
<evidence type="ECO:0000313" key="4">
    <source>
        <dbReference type="Proteomes" id="UP000735302"/>
    </source>
</evidence>
<dbReference type="AlphaFoldDB" id="A0AAV4BZ58"/>
<dbReference type="Proteomes" id="UP000735302">
    <property type="component" value="Unassembled WGS sequence"/>
</dbReference>
<dbReference type="EMBL" id="BLXT01005615">
    <property type="protein sequence ID" value="GFO24332.1"/>
    <property type="molecule type" value="Genomic_DNA"/>
</dbReference>
<keyword evidence="2" id="KW-1133">Transmembrane helix</keyword>
<name>A0AAV4BZ58_9GAST</name>
<comment type="caution">
    <text evidence="3">The sequence shown here is derived from an EMBL/GenBank/DDBJ whole genome shotgun (WGS) entry which is preliminary data.</text>
</comment>
<keyword evidence="2" id="KW-0472">Membrane</keyword>
<keyword evidence="4" id="KW-1185">Reference proteome</keyword>
<protein>
    <submittedName>
        <fullName evidence="3">Uncharacterized protein</fullName>
    </submittedName>
</protein>
<evidence type="ECO:0000256" key="2">
    <source>
        <dbReference type="SAM" id="Phobius"/>
    </source>
</evidence>
<evidence type="ECO:0000313" key="3">
    <source>
        <dbReference type="EMBL" id="GFO24332.1"/>
    </source>
</evidence>